<dbReference type="Proteomes" id="UP000218432">
    <property type="component" value="Chromosome 3"/>
</dbReference>
<evidence type="ECO:0000256" key="1">
    <source>
        <dbReference type="SAM" id="Phobius"/>
    </source>
</evidence>
<dbReference type="RefSeq" id="WP_231944195.1">
    <property type="nucleotide sequence ID" value="NZ_AP018113.1"/>
</dbReference>
<sequence>METQLHTGARASIDNNSRSSTERALPLALGTLIAGFGAFGAAMANRRARYEVNVLIVDKAAEIRVAPRAIALGDEALRTPGTCDEERRLHAKSTIDFAIFTGRQVTSCRDSIACLSLRGKPLGATACAFASTIRSA</sequence>
<proteinExistence type="predicted"/>
<keyword evidence="1" id="KW-1133">Transmembrane helix</keyword>
<evidence type="ECO:0000313" key="2">
    <source>
        <dbReference type="EMBL" id="BAX63665.1"/>
    </source>
</evidence>
<dbReference type="AlphaFoldDB" id="A0A1Y1BV56"/>
<reference evidence="2 3" key="1">
    <citation type="journal article" date="2017" name="Genome Announc.">
        <title>Complete Genome Sequence of Burkholderia stabilis FERMP-21014.</title>
        <authorList>
            <person name="Konishi K."/>
            <person name="Kumagai T."/>
            <person name="Sakasegawa S."/>
            <person name="Tamura T."/>
        </authorList>
    </citation>
    <scope>NUCLEOTIDE SEQUENCE [LARGE SCALE GENOMIC DNA]</scope>
    <source>
        <strain evidence="2 3">FERMP-21014</strain>
    </source>
</reference>
<dbReference type="Gene3D" id="3.50.50.60">
    <property type="entry name" value="FAD/NAD(P)-binding domain"/>
    <property type="match status" value="1"/>
</dbReference>
<organism evidence="2 3">
    <name type="scientific">Burkholderia stabilis</name>
    <dbReference type="NCBI Taxonomy" id="95485"/>
    <lineage>
        <taxon>Bacteria</taxon>
        <taxon>Pseudomonadati</taxon>
        <taxon>Pseudomonadota</taxon>
        <taxon>Betaproteobacteria</taxon>
        <taxon>Burkholderiales</taxon>
        <taxon>Burkholderiaceae</taxon>
        <taxon>Burkholderia</taxon>
        <taxon>Burkholderia cepacia complex</taxon>
    </lineage>
</organism>
<gene>
    <name evidence="2" type="ORF">BSFP_065380</name>
</gene>
<evidence type="ECO:0000313" key="3">
    <source>
        <dbReference type="Proteomes" id="UP000218432"/>
    </source>
</evidence>
<name>A0A1Y1BV56_9BURK</name>
<feature type="transmembrane region" description="Helical" evidence="1">
    <location>
        <begin position="24"/>
        <end position="44"/>
    </location>
</feature>
<accession>A0A1Y1BV56</accession>
<protein>
    <submittedName>
        <fullName evidence="2">Uncharacterized protein</fullName>
    </submittedName>
</protein>
<dbReference type="InterPro" id="IPR036188">
    <property type="entry name" value="FAD/NAD-bd_sf"/>
</dbReference>
<keyword evidence="1" id="KW-0812">Transmembrane</keyword>
<keyword evidence="1" id="KW-0472">Membrane</keyword>
<dbReference type="EMBL" id="AP018113">
    <property type="protein sequence ID" value="BAX63665.1"/>
    <property type="molecule type" value="Genomic_DNA"/>
</dbReference>